<keyword evidence="1" id="KW-0808">Transferase</keyword>
<accession>A0ACC0UHC0</accession>
<name>A0ACC0UHC0_9AGAM</name>
<evidence type="ECO:0000313" key="2">
    <source>
        <dbReference type="Proteomes" id="UP001207468"/>
    </source>
</evidence>
<dbReference type="EMBL" id="JAGFNK010000042">
    <property type="protein sequence ID" value="KAI9510449.1"/>
    <property type="molecule type" value="Genomic_DNA"/>
</dbReference>
<organism evidence="1 2">
    <name type="scientific">Russula earlei</name>
    <dbReference type="NCBI Taxonomy" id="71964"/>
    <lineage>
        <taxon>Eukaryota</taxon>
        <taxon>Fungi</taxon>
        <taxon>Dikarya</taxon>
        <taxon>Basidiomycota</taxon>
        <taxon>Agaricomycotina</taxon>
        <taxon>Agaricomycetes</taxon>
        <taxon>Russulales</taxon>
        <taxon>Russulaceae</taxon>
        <taxon>Russula</taxon>
    </lineage>
</organism>
<proteinExistence type="predicted"/>
<comment type="caution">
    <text evidence="1">The sequence shown here is derived from an EMBL/GenBank/DDBJ whole genome shotgun (WGS) entry which is preliminary data.</text>
</comment>
<gene>
    <name evidence="1" type="ORF">F5148DRAFT_1281932</name>
</gene>
<keyword evidence="2" id="KW-1185">Reference proteome</keyword>
<protein>
    <submittedName>
        <fullName evidence="1">4'-phosphopantetheinyl transferase</fullName>
    </submittedName>
</protein>
<dbReference type="Proteomes" id="UP001207468">
    <property type="component" value="Unassembled WGS sequence"/>
</dbReference>
<evidence type="ECO:0000313" key="1">
    <source>
        <dbReference type="EMBL" id="KAI9510449.1"/>
    </source>
</evidence>
<sequence length="128" mass="14607">MLGIGVDILHLPRLARHLSDNRLAKRILSPAELREYLSLPEEDRGRRIRFLGVRWAVKEAVYKAVCPTLKPTWKDFTLRQCARSPKPDLVYHPKDDLLSLRLGQIHTSASHDGDYVFATVIVERPALA</sequence>
<reference evidence="1" key="1">
    <citation type="submission" date="2021-03" db="EMBL/GenBank/DDBJ databases">
        <title>Evolutionary priming and transition to the ectomycorrhizal habit in an iconic lineage of mushroom-forming fungi: is preadaptation a requirement?</title>
        <authorList>
            <consortium name="DOE Joint Genome Institute"/>
            <person name="Looney B.P."/>
            <person name="Miyauchi S."/>
            <person name="Morin E."/>
            <person name="Drula E."/>
            <person name="Courty P.E."/>
            <person name="Chicoki N."/>
            <person name="Fauchery L."/>
            <person name="Kohler A."/>
            <person name="Kuo A."/>
            <person name="LaButti K."/>
            <person name="Pangilinan J."/>
            <person name="Lipzen A."/>
            <person name="Riley R."/>
            <person name="Andreopoulos W."/>
            <person name="He G."/>
            <person name="Johnson J."/>
            <person name="Barry K.W."/>
            <person name="Grigoriev I.V."/>
            <person name="Nagy L."/>
            <person name="Hibbett D."/>
            <person name="Henrissat B."/>
            <person name="Matheny P.B."/>
            <person name="Labbe J."/>
            <person name="Martin A.F."/>
        </authorList>
    </citation>
    <scope>NUCLEOTIDE SEQUENCE</scope>
    <source>
        <strain evidence="1">BPL698</strain>
    </source>
</reference>